<dbReference type="PANTHER" id="PTHR13887">
    <property type="entry name" value="GLUTATHIONE S-TRANSFERASE KAPPA"/>
    <property type="match status" value="1"/>
</dbReference>
<dbReference type="Gene3D" id="3.40.30.10">
    <property type="entry name" value="Glutaredoxin"/>
    <property type="match status" value="1"/>
</dbReference>
<dbReference type="PROSITE" id="PS00195">
    <property type="entry name" value="GLUTAREDOXIN_1"/>
    <property type="match status" value="1"/>
</dbReference>
<dbReference type="EMBL" id="LT629765">
    <property type="protein sequence ID" value="SDR73130.1"/>
    <property type="molecule type" value="Genomic_DNA"/>
</dbReference>
<gene>
    <name evidence="2" type="ORF">SAMN04488539_0189</name>
</gene>
<keyword evidence="2" id="KW-0413">Isomerase</keyword>
<dbReference type="Proteomes" id="UP000182237">
    <property type="component" value="Chromosome I"/>
</dbReference>
<evidence type="ECO:0000313" key="3">
    <source>
        <dbReference type="Proteomes" id="UP000182237"/>
    </source>
</evidence>
<dbReference type="RefSeq" id="WP_019193441.1">
    <property type="nucleotide sequence ID" value="NZ_LT629765.1"/>
</dbReference>
<dbReference type="eggNOG" id="COG2761">
    <property type="taxonomic scope" value="Bacteria"/>
</dbReference>
<protein>
    <submittedName>
        <fullName evidence="2">Predicted dithiol-disulfide isomerase, DsbA family</fullName>
    </submittedName>
</protein>
<dbReference type="InterPro" id="IPR011767">
    <property type="entry name" value="GLR_AS"/>
</dbReference>
<evidence type="ECO:0000313" key="2">
    <source>
        <dbReference type="EMBL" id="SDR73130.1"/>
    </source>
</evidence>
<feature type="domain" description="DSBA-like thioredoxin" evidence="1">
    <location>
        <begin position="5"/>
        <end position="193"/>
    </location>
</feature>
<dbReference type="PANTHER" id="PTHR13887:SF33">
    <property type="entry name" value="ISOMERASE"/>
    <property type="match status" value="1"/>
</dbReference>
<dbReference type="AlphaFoldDB" id="A0A1H1LFP2"/>
<proteinExistence type="predicted"/>
<keyword evidence="3" id="KW-1185">Reference proteome</keyword>
<name>A0A1H1LFP2_9CORY</name>
<dbReference type="SUPFAM" id="SSF52833">
    <property type="entry name" value="Thioredoxin-like"/>
    <property type="match status" value="1"/>
</dbReference>
<organism evidence="2 3">
    <name type="scientific">Corynebacterium timonense</name>
    <dbReference type="NCBI Taxonomy" id="441500"/>
    <lineage>
        <taxon>Bacteria</taxon>
        <taxon>Bacillati</taxon>
        <taxon>Actinomycetota</taxon>
        <taxon>Actinomycetes</taxon>
        <taxon>Mycobacteriales</taxon>
        <taxon>Corynebacteriaceae</taxon>
        <taxon>Corynebacterium</taxon>
    </lineage>
</organism>
<dbReference type="STRING" id="1203190.GCA_000312345_00581"/>
<dbReference type="InterPro" id="IPR001853">
    <property type="entry name" value="DSBA-like_thioredoxin_dom"/>
</dbReference>
<reference evidence="2 3" key="1">
    <citation type="submission" date="2016-10" db="EMBL/GenBank/DDBJ databases">
        <authorList>
            <person name="de Groot N.N."/>
        </authorList>
    </citation>
    <scope>NUCLEOTIDE SEQUENCE [LARGE SCALE GENOMIC DNA]</scope>
    <source>
        <strain evidence="2 3">DSM 45434</strain>
    </source>
</reference>
<dbReference type="GO" id="GO:0016853">
    <property type="term" value="F:isomerase activity"/>
    <property type="evidence" value="ECO:0007669"/>
    <property type="project" value="UniProtKB-KW"/>
</dbReference>
<dbReference type="GO" id="GO:0016491">
    <property type="term" value="F:oxidoreductase activity"/>
    <property type="evidence" value="ECO:0007669"/>
    <property type="project" value="InterPro"/>
</dbReference>
<accession>A0A1H1LFP2</accession>
<dbReference type="Pfam" id="PF01323">
    <property type="entry name" value="DSBA"/>
    <property type="match status" value="1"/>
</dbReference>
<sequence>MSTPTIDVYLDYVCPFCFLVEPAIEELKRDRDVQVRVRPFELRPDPVPTLRPEDEYLPRVWRDAVYPMAERVGVPVRLPSVSPQPRTEKAFLVLQLAQEQGLAEVYSRAIFAAFFQDDRDIGDEDVIVDIAETLCMDAASVRNAMSSPERLRQHRADLAHATKAVGVTAVPGIVVNGTLLQGVPSATRLKKAVAQ</sequence>
<dbReference type="InterPro" id="IPR036249">
    <property type="entry name" value="Thioredoxin-like_sf"/>
</dbReference>
<evidence type="ECO:0000259" key="1">
    <source>
        <dbReference type="Pfam" id="PF01323"/>
    </source>
</evidence>